<evidence type="ECO:0000259" key="6">
    <source>
        <dbReference type="PROSITE" id="PS50863"/>
    </source>
</evidence>
<evidence type="ECO:0000313" key="8">
    <source>
        <dbReference type="Proteomes" id="UP000594261"/>
    </source>
</evidence>
<dbReference type="InterPro" id="IPR050655">
    <property type="entry name" value="Plant_B3_domain"/>
</dbReference>
<dbReference type="Proteomes" id="UP000594261">
    <property type="component" value="Chromosome 9"/>
</dbReference>
<dbReference type="SUPFAM" id="SSF101936">
    <property type="entry name" value="DNA-binding pseudobarrel domain"/>
    <property type="match status" value="2"/>
</dbReference>
<dbReference type="EMBL" id="LRBV02000009">
    <property type="status" value="NOT_ANNOTATED_CDS"/>
    <property type="molecule type" value="Genomic_DNA"/>
</dbReference>
<dbReference type="OMA" id="TQYCDTY"/>
<proteinExistence type="predicted"/>
<keyword evidence="2" id="KW-0805">Transcription regulation</keyword>
<organism evidence="7 8">
    <name type="scientific">Quercus lobata</name>
    <name type="common">Valley oak</name>
    <dbReference type="NCBI Taxonomy" id="97700"/>
    <lineage>
        <taxon>Eukaryota</taxon>
        <taxon>Viridiplantae</taxon>
        <taxon>Streptophyta</taxon>
        <taxon>Embryophyta</taxon>
        <taxon>Tracheophyta</taxon>
        <taxon>Spermatophyta</taxon>
        <taxon>Magnoliopsida</taxon>
        <taxon>eudicotyledons</taxon>
        <taxon>Gunneridae</taxon>
        <taxon>Pentapetalae</taxon>
        <taxon>rosids</taxon>
        <taxon>fabids</taxon>
        <taxon>Fagales</taxon>
        <taxon>Fagaceae</taxon>
        <taxon>Quercus</taxon>
    </lineage>
</organism>
<dbReference type="InParanoid" id="A0A7N2MK53"/>
<dbReference type="Gramene" id="QL09p026224:mrna">
    <property type="protein sequence ID" value="QL09p026224:mrna"/>
    <property type="gene ID" value="QL09p026224"/>
</dbReference>
<name>A0A7N2MK53_QUELO</name>
<dbReference type="PANTHER" id="PTHR31920:SF37">
    <property type="entry name" value="B3 DOMAIN-CONTAINING TRANSCRIPTION FACTOR VRN1"/>
    <property type="match status" value="1"/>
</dbReference>
<dbReference type="Pfam" id="PF02362">
    <property type="entry name" value="B3"/>
    <property type="match status" value="2"/>
</dbReference>
<dbReference type="InterPro" id="IPR003340">
    <property type="entry name" value="B3_DNA-bd"/>
</dbReference>
<dbReference type="EnsemblPlants" id="QL09p026224:mrna">
    <property type="protein sequence ID" value="QL09p026224:mrna"/>
    <property type="gene ID" value="QL09p026224"/>
</dbReference>
<evidence type="ECO:0000313" key="7">
    <source>
        <dbReference type="EnsemblPlants" id="QL09p026224:mrna"/>
    </source>
</evidence>
<dbReference type="CDD" id="cd10017">
    <property type="entry name" value="B3_DNA"/>
    <property type="match status" value="2"/>
</dbReference>
<keyword evidence="3" id="KW-0238">DNA-binding</keyword>
<dbReference type="GO" id="GO:0005634">
    <property type="term" value="C:nucleus"/>
    <property type="evidence" value="ECO:0007669"/>
    <property type="project" value="UniProtKB-SubCell"/>
</dbReference>
<dbReference type="SMART" id="SM01019">
    <property type="entry name" value="B3"/>
    <property type="match status" value="2"/>
</dbReference>
<dbReference type="GO" id="GO:0003677">
    <property type="term" value="F:DNA binding"/>
    <property type="evidence" value="ECO:0007669"/>
    <property type="project" value="UniProtKB-KW"/>
</dbReference>
<dbReference type="AlphaFoldDB" id="A0A7N2MK53"/>
<evidence type="ECO:0000256" key="4">
    <source>
        <dbReference type="ARBA" id="ARBA00023163"/>
    </source>
</evidence>
<accession>A0A7N2MK53</accession>
<evidence type="ECO:0000256" key="1">
    <source>
        <dbReference type="ARBA" id="ARBA00004123"/>
    </source>
</evidence>
<evidence type="ECO:0000256" key="3">
    <source>
        <dbReference type="ARBA" id="ARBA00023125"/>
    </source>
</evidence>
<keyword evidence="8" id="KW-1185">Reference proteome</keyword>
<reference evidence="7 8" key="1">
    <citation type="journal article" date="2016" name="G3 (Bethesda)">
        <title>First Draft Assembly and Annotation of the Genome of a California Endemic Oak Quercus lobata Nee (Fagaceae).</title>
        <authorList>
            <person name="Sork V.L."/>
            <person name="Fitz-Gibbon S.T."/>
            <person name="Puiu D."/>
            <person name="Crepeau M."/>
            <person name="Gugger P.F."/>
            <person name="Sherman R."/>
            <person name="Stevens K."/>
            <person name="Langley C.H."/>
            <person name="Pellegrini M."/>
            <person name="Salzberg S.L."/>
        </authorList>
    </citation>
    <scope>NUCLEOTIDE SEQUENCE [LARGE SCALE GENOMIC DNA]</scope>
    <source>
        <strain evidence="7 8">cv. SW786</strain>
    </source>
</reference>
<comment type="subcellular location">
    <subcellularLocation>
        <location evidence="1">Nucleus</location>
    </subcellularLocation>
</comment>
<evidence type="ECO:0000256" key="5">
    <source>
        <dbReference type="ARBA" id="ARBA00023242"/>
    </source>
</evidence>
<evidence type="ECO:0000256" key="2">
    <source>
        <dbReference type="ARBA" id="ARBA00023015"/>
    </source>
</evidence>
<sequence>MASSSMGGRGRTPIHFFKIILPSTLQDMTLRILEKFVKKFGDELSTVATLIVPNGGIWQVGLEKFGNNIWFCDGWLDFAKYHSICYGFFLVFIYEGNSNFHVHVFDKTAIEIQYPSRKNCILENQVDIIDLDDSHDTDISGHDELNENEMSNSDEVPTKHEVKEKFVRKTFSGMSSKGKLMMSRGRERAIQAARKFKPKNASFMGILQPYNIRFNYMYVPAEFSIKYISQNHNVTLQTSNGKQWHVRCHYHQYSASSAMKMSKGCAAFFKDNNLEEGDVCVFEVIKRKPVVLSVSIFHVVDHQSSD</sequence>
<feature type="domain" description="TF-B3" evidence="6">
    <location>
        <begin position="15"/>
        <end position="108"/>
    </location>
</feature>
<feature type="domain" description="TF-B3" evidence="6">
    <location>
        <begin position="202"/>
        <end position="300"/>
    </location>
</feature>
<keyword evidence="4" id="KW-0804">Transcription</keyword>
<protein>
    <recommendedName>
        <fullName evidence="6">TF-B3 domain-containing protein</fullName>
    </recommendedName>
</protein>
<dbReference type="PANTHER" id="PTHR31920">
    <property type="entry name" value="B3 DOMAIN-CONTAINING"/>
    <property type="match status" value="1"/>
</dbReference>
<dbReference type="PROSITE" id="PS50863">
    <property type="entry name" value="B3"/>
    <property type="match status" value="2"/>
</dbReference>
<dbReference type="Gene3D" id="2.40.330.10">
    <property type="entry name" value="DNA-binding pseudobarrel domain"/>
    <property type="match status" value="2"/>
</dbReference>
<dbReference type="InterPro" id="IPR015300">
    <property type="entry name" value="DNA-bd_pseudobarrel_sf"/>
</dbReference>
<keyword evidence="5" id="KW-0539">Nucleus</keyword>
<reference evidence="7" key="2">
    <citation type="submission" date="2021-01" db="UniProtKB">
        <authorList>
            <consortium name="EnsemblPlants"/>
        </authorList>
    </citation>
    <scope>IDENTIFICATION</scope>
</reference>